<dbReference type="Pfam" id="PF26337">
    <property type="entry name" value="Gtf3_C"/>
    <property type="match status" value="1"/>
</dbReference>
<dbReference type="EMBL" id="JAGIKX010000031">
    <property type="protein sequence ID" value="MBP2258640.1"/>
    <property type="molecule type" value="Genomic_DNA"/>
</dbReference>
<reference evidence="5 6" key="1">
    <citation type="submission" date="2021-03" db="EMBL/GenBank/DDBJ databases">
        <title>Genomic Encyclopedia of Type Strains, Phase IV (KMG-IV): sequencing the most valuable type-strain genomes for metagenomic binning, comparative biology and taxonomic classification.</title>
        <authorList>
            <person name="Goeker M."/>
        </authorList>
    </citation>
    <scope>NUCLEOTIDE SEQUENCE [LARGE SCALE GENOMIC DNA]</scope>
    <source>
        <strain evidence="5 6">DSM 25790</strain>
    </source>
</reference>
<organism evidence="5 6">
    <name type="scientific">Virgibacillus alimentarius</name>
    <dbReference type="NCBI Taxonomy" id="698769"/>
    <lineage>
        <taxon>Bacteria</taxon>
        <taxon>Bacillati</taxon>
        <taxon>Bacillota</taxon>
        <taxon>Bacilli</taxon>
        <taxon>Bacillales</taxon>
        <taxon>Bacillaceae</taxon>
        <taxon>Virgibacillus</taxon>
    </lineage>
</organism>
<keyword evidence="6" id="KW-1185">Reference proteome</keyword>
<keyword evidence="1" id="KW-0328">Glycosyltransferase</keyword>
<feature type="domain" description="Glucosyltransferase 3-like C-terminal" evidence="4">
    <location>
        <begin position="271"/>
        <end position="386"/>
    </location>
</feature>
<keyword evidence="2" id="KW-0808">Transferase</keyword>
<evidence type="ECO:0000256" key="2">
    <source>
        <dbReference type="ARBA" id="ARBA00022679"/>
    </source>
</evidence>
<gene>
    <name evidence="5" type="ORF">J2Z81_002624</name>
</gene>
<evidence type="ECO:0000256" key="1">
    <source>
        <dbReference type="ARBA" id="ARBA00022676"/>
    </source>
</evidence>
<evidence type="ECO:0000313" key="6">
    <source>
        <dbReference type="Proteomes" id="UP001519294"/>
    </source>
</evidence>
<dbReference type="InterPro" id="IPR028098">
    <property type="entry name" value="Glyco_trans_4-like_N"/>
</dbReference>
<accession>A0ABS4SAV4</accession>
<evidence type="ECO:0000313" key="5">
    <source>
        <dbReference type="EMBL" id="MBP2258640.1"/>
    </source>
</evidence>
<dbReference type="Proteomes" id="UP001519294">
    <property type="component" value="Unassembled WGS sequence"/>
</dbReference>
<dbReference type="SUPFAM" id="SSF53756">
    <property type="entry name" value="UDP-Glycosyltransferase/glycogen phosphorylase"/>
    <property type="match status" value="1"/>
</dbReference>
<evidence type="ECO:0000259" key="4">
    <source>
        <dbReference type="Pfam" id="PF26337"/>
    </source>
</evidence>
<comment type="caution">
    <text evidence="5">The sequence shown here is derived from an EMBL/GenBank/DDBJ whole genome shotgun (WGS) entry which is preliminary data.</text>
</comment>
<name>A0ABS4SAV4_9BACI</name>
<dbReference type="PANTHER" id="PTHR12526">
    <property type="entry name" value="GLYCOSYLTRANSFERASE"/>
    <property type="match status" value="1"/>
</dbReference>
<evidence type="ECO:0000259" key="3">
    <source>
        <dbReference type="Pfam" id="PF13439"/>
    </source>
</evidence>
<dbReference type="Gene3D" id="3.40.50.2000">
    <property type="entry name" value="Glycogen Phosphorylase B"/>
    <property type="match status" value="2"/>
</dbReference>
<sequence length="406" mass="47199">MAKKICMVVAYHPFLDARIFKKEAKSLQKMGYDVTMIVPRKKGHLFDIDGTPIKDRFRHKIFTHEGIKIITYHSESARTPLNKVLNDEVVWENQGFNNPLTQLAMKQDADIYHTHEYLSLFAGIGIKRLMKKRKGKDVKLIYDSHELIPDPLSPSYTEEHRKNLQEKLFLMLDEVDYVITVSESIKSWYLSHKPDLPVEIIYNSPPLARSYKPKAYDTDGLTVCYEGNMEGKKGSREKMIGISDICFKKFNFRFKVIGGSRFGDSLEIPHHLEDVIKLNGWVDYHTIPAHMKDADVGWIDLEDVEQSLNLAYSLPNKFFSYLNNGLPVIVNQSHAMEAFIRKHQCGFVIGKKEATPADYADALLSLQQDKQRLKRMSQNARQVMERLYSWEKMEERLLYVYQQLEK</sequence>
<dbReference type="PANTHER" id="PTHR12526:SF629">
    <property type="entry name" value="TEICHURONIC ACID BIOSYNTHESIS GLYCOSYLTRANSFERASE TUAH-RELATED"/>
    <property type="match status" value="1"/>
</dbReference>
<proteinExistence type="predicted"/>
<feature type="domain" description="Glycosyltransferase subfamily 4-like N-terminal" evidence="3">
    <location>
        <begin position="24"/>
        <end position="203"/>
    </location>
</feature>
<protein>
    <submittedName>
        <fullName evidence="5">Glycosyltransferase involved in cell wall biosynthesis</fullName>
    </submittedName>
</protein>
<dbReference type="RefSeq" id="WP_226981361.1">
    <property type="nucleotide sequence ID" value="NZ_JAGIKX010000031.1"/>
</dbReference>
<dbReference type="Pfam" id="PF13439">
    <property type="entry name" value="Glyco_transf_4"/>
    <property type="match status" value="1"/>
</dbReference>
<dbReference type="InterPro" id="IPR058592">
    <property type="entry name" value="Gtf3_C"/>
</dbReference>